<evidence type="ECO:0000313" key="12">
    <source>
        <dbReference type="EMBL" id="RDW59492.1"/>
    </source>
</evidence>
<evidence type="ECO:0000256" key="1">
    <source>
        <dbReference type="ARBA" id="ARBA00022741"/>
    </source>
</evidence>
<dbReference type="GO" id="GO:0005524">
    <property type="term" value="F:ATP binding"/>
    <property type="evidence" value="ECO:0007669"/>
    <property type="project" value="UniProtKB-UniRule"/>
</dbReference>
<evidence type="ECO:0000256" key="9">
    <source>
        <dbReference type="SAM" id="MobiDB-lite"/>
    </source>
</evidence>
<proteinExistence type="inferred from homology"/>
<dbReference type="PROSITE" id="PS51192">
    <property type="entry name" value="HELICASE_ATP_BIND_1"/>
    <property type="match status" value="1"/>
</dbReference>
<feature type="compositionally biased region" description="Gly residues" evidence="9">
    <location>
        <begin position="603"/>
        <end position="632"/>
    </location>
</feature>
<reference evidence="12 13" key="1">
    <citation type="journal article" date="2018" name="IMA Fungus">
        <title>IMA Genome-F 9: Draft genome sequence of Annulohypoxylon stygium, Aspergillus mulundensis, Berkeleyomyces basicola (syn. Thielaviopsis basicola), Ceratocystis smalleyi, two Cercospora beticola strains, Coleophoma cylindrospora, Fusarium fracticaudum, Phialophora cf. hyalina, and Morchella septimelata.</title>
        <authorList>
            <person name="Wingfield B.D."/>
            <person name="Bills G.F."/>
            <person name="Dong Y."/>
            <person name="Huang W."/>
            <person name="Nel W.J."/>
            <person name="Swalarsk-Parry B.S."/>
            <person name="Vaghefi N."/>
            <person name="Wilken P.M."/>
            <person name="An Z."/>
            <person name="de Beer Z.W."/>
            <person name="De Vos L."/>
            <person name="Chen L."/>
            <person name="Duong T.A."/>
            <person name="Gao Y."/>
            <person name="Hammerbacher A."/>
            <person name="Kikkert J.R."/>
            <person name="Li Y."/>
            <person name="Li H."/>
            <person name="Li K."/>
            <person name="Li Q."/>
            <person name="Liu X."/>
            <person name="Ma X."/>
            <person name="Naidoo K."/>
            <person name="Pethybridge S.J."/>
            <person name="Sun J."/>
            <person name="Steenkamp E.T."/>
            <person name="van der Nest M.A."/>
            <person name="van Wyk S."/>
            <person name="Wingfield M.J."/>
            <person name="Xiong C."/>
            <person name="Yue Q."/>
            <person name="Zhang X."/>
        </authorList>
    </citation>
    <scope>NUCLEOTIDE SEQUENCE [LARGE SCALE GENOMIC DNA]</scope>
    <source>
        <strain evidence="12 13">BP6252</strain>
    </source>
</reference>
<evidence type="ECO:0000259" key="10">
    <source>
        <dbReference type="PROSITE" id="PS51192"/>
    </source>
</evidence>
<keyword evidence="4 7" id="KW-0067">ATP-binding</keyword>
<feature type="region of interest" description="Disordered" evidence="9">
    <location>
        <begin position="64"/>
        <end position="92"/>
    </location>
</feature>
<evidence type="ECO:0000256" key="7">
    <source>
        <dbReference type="RuleBase" id="RU000492"/>
    </source>
</evidence>
<evidence type="ECO:0000259" key="11">
    <source>
        <dbReference type="PROSITE" id="PS51194"/>
    </source>
</evidence>
<sequence length="632" mass="68772">MRLDPNIYETSSPEVFAANEAEVDIFPAFHHLLPLCICMLSVATLHRSQFLRQLALFTMEGAKRGSGRRHPYRGNKGKNFSSNAPRNNDAAASASAMAMAPRVATPPLSVPVPLDTPRFADLARENLIHPIMLQTITEDLKFDHMMPVQAATLHELLSKRVDCLAQAKTGTGKTIAFLLPAIQTMIDKGRGRESGISLLVISPTRELAMQIAKEATALLKRLPQYKVSFAIGGTNKDREEKQILGGCDILIATPGRLYDHLSDERITYAFRNLDTLVLDEADRLLDMGFMNALRDIIKCLPDKKETNRQGMLFSATIAPHVEKVAHLVLAPNYKFISTIPEGEVNTHERVPQHLITVPTFSLVAPAMVGSIHEEAALVGRENFKAIIFAPTAALADFYGHLLSNLPDVPAISILHSRVSQSKRTNVTNAYREAKNGILVATDVVARGMDFPGVTTVFQVGIPADKESYIHRLGRTARAGAEGRGIFIVSQAETFFSQWTLKEISFIPHTANVSSQQQLLAIAERMDEAQKAKIYQAWLGYYKNHSKGLRFDNEALVREGNTFAREALGAPETPGLQKSTVGKMGLKGVKGLVIIPDAPRVHRQGGGGGEGRSGGSGGRGGRGGRGGGRGGRS</sequence>
<keyword evidence="2 7" id="KW-0378">Hydrolase</keyword>
<evidence type="ECO:0000256" key="2">
    <source>
        <dbReference type="ARBA" id="ARBA00022801"/>
    </source>
</evidence>
<dbReference type="InterPro" id="IPR027417">
    <property type="entry name" value="P-loop_NTPase"/>
</dbReference>
<gene>
    <name evidence="12" type="ORF">BP6252_12579</name>
</gene>
<evidence type="ECO:0000256" key="8">
    <source>
        <dbReference type="RuleBase" id="RU365068"/>
    </source>
</evidence>
<dbReference type="AlphaFoldDB" id="A0A3D8QCB1"/>
<comment type="similarity">
    <text evidence="7">Belongs to the DEAD box helicase family.</text>
</comment>
<feature type="region of interest" description="Disordered" evidence="9">
    <location>
        <begin position="596"/>
        <end position="632"/>
    </location>
</feature>
<comment type="catalytic activity">
    <reaction evidence="8">
        <text>ATP + H2O = ADP + phosphate + H(+)</text>
        <dbReference type="Rhea" id="RHEA:13065"/>
        <dbReference type="ChEBI" id="CHEBI:15377"/>
        <dbReference type="ChEBI" id="CHEBI:15378"/>
        <dbReference type="ChEBI" id="CHEBI:30616"/>
        <dbReference type="ChEBI" id="CHEBI:43474"/>
        <dbReference type="ChEBI" id="CHEBI:456216"/>
        <dbReference type="EC" id="3.6.4.13"/>
    </reaction>
</comment>
<comment type="caution">
    <text evidence="12">The sequence shown here is derived from an EMBL/GenBank/DDBJ whole genome shotgun (WGS) entry which is preliminary data.</text>
</comment>
<dbReference type="OrthoDB" id="193716at2759"/>
<keyword evidence="6" id="KW-0539">Nucleus</keyword>
<name>A0A3D8QCB1_9HELO</name>
<feature type="domain" description="Helicase C-terminal" evidence="11">
    <location>
        <begin position="370"/>
        <end position="520"/>
    </location>
</feature>
<evidence type="ECO:0000256" key="3">
    <source>
        <dbReference type="ARBA" id="ARBA00022806"/>
    </source>
</evidence>
<dbReference type="Pfam" id="PF00271">
    <property type="entry name" value="Helicase_C"/>
    <property type="match status" value="1"/>
</dbReference>
<dbReference type="GO" id="GO:0003724">
    <property type="term" value="F:RNA helicase activity"/>
    <property type="evidence" value="ECO:0007669"/>
    <property type="project" value="UniProtKB-EC"/>
</dbReference>
<protein>
    <recommendedName>
        <fullName evidence="8">ATP-dependent RNA helicase</fullName>
        <ecNumber evidence="8">3.6.4.13</ecNumber>
    </recommendedName>
</protein>
<dbReference type="InterPro" id="IPR001650">
    <property type="entry name" value="Helicase_C-like"/>
</dbReference>
<evidence type="ECO:0000256" key="4">
    <source>
        <dbReference type="ARBA" id="ARBA00022840"/>
    </source>
</evidence>
<feature type="compositionally biased region" description="Basic residues" evidence="9">
    <location>
        <begin position="65"/>
        <end position="76"/>
    </location>
</feature>
<accession>A0A3D8QCB1</accession>
<dbReference type="SMART" id="SM00487">
    <property type="entry name" value="DEXDc"/>
    <property type="match status" value="1"/>
</dbReference>
<dbReference type="PROSITE" id="PS51194">
    <property type="entry name" value="HELICASE_CTER"/>
    <property type="match status" value="1"/>
</dbReference>
<dbReference type="SUPFAM" id="SSF52540">
    <property type="entry name" value="P-loop containing nucleoside triphosphate hydrolases"/>
    <property type="match status" value="1"/>
</dbReference>
<dbReference type="PANTHER" id="PTHR24031">
    <property type="entry name" value="RNA HELICASE"/>
    <property type="match status" value="1"/>
</dbReference>
<keyword evidence="1 7" id="KW-0547">Nucleotide-binding</keyword>
<dbReference type="Proteomes" id="UP000256645">
    <property type="component" value="Unassembled WGS sequence"/>
</dbReference>
<dbReference type="EMBL" id="PDLM01000016">
    <property type="protein sequence ID" value="RDW59492.1"/>
    <property type="molecule type" value="Genomic_DNA"/>
</dbReference>
<dbReference type="CDD" id="cd18787">
    <property type="entry name" value="SF2_C_DEAD"/>
    <property type="match status" value="1"/>
</dbReference>
<dbReference type="STRING" id="1849047.A0A3D8QCB1"/>
<dbReference type="Pfam" id="PF00270">
    <property type="entry name" value="DEAD"/>
    <property type="match status" value="1"/>
</dbReference>
<feature type="domain" description="Helicase ATP-binding" evidence="10">
    <location>
        <begin position="154"/>
        <end position="335"/>
    </location>
</feature>
<comment type="function">
    <text evidence="8">RNA helicase.</text>
</comment>
<keyword evidence="5 8" id="KW-0694">RNA-binding</keyword>
<evidence type="ECO:0000313" key="13">
    <source>
        <dbReference type="Proteomes" id="UP000256645"/>
    </source>
</evidence>
<dbReference type="InterPro" id="IPR000629">
    <property type="entry name" value="RNA-helicase_DEAD-box_CS"/>
</dbReference>
<evidence type="ECO:0000256" key="5">
    <source>
        <dbReference type="ARBA" id="ARBA00022884"/>
    </source>
</evidence>
<comment type="domain">
    <text evidence="8">The Q motif is unique to and characteristic of the DEAD box family of RNA helicases and controls ATP binding and hydrolysis.</text>
</comment>
<dbReference type="PROSITE" id="PS00039">
    <property type="entry name" value="DEAD_ATP_HELICASE"/>
    <property type="match status" value="1"/>
</dbReference>
<dbReference type="SMART" id="SM00490">
    <property type="entry name" value="HELICc"/>
    <property type="match status" value="1"/>
</dbReference>
<dbReference type="CDD" id="cd17964">
    <property type="entry name" value="DEADc_MSS116"/>
    <property type="match status" value="1"/>
</dbReference>
<keyword evidence="13" id="KW-1185">Reference proteome</keyword>
<dbReference type="Gene3D" id="3.40.50.300">
    <property type="entry name" value="P-loop containing nucleotide triphosphate hydrolases"/>
    <property type="match status" value="2"/>
</dbReference>
<dbReference type="InterPro" id="IPR014001">
    <property type="entry name" value="Helicase_ATP-bd"/>
</dbReference>
<dbReference type="GO" id="GO:0003723">
    <property type="term" value="F:RNA binding"/>
    <property type="evidence" value="ECO:0007669"/>
    <property type="project" value="UniProtKB-UniRule"/>
</dbReference>
<dbReference type="EC" id="3.6.4.13" evidence="8"/>
<dbReference type="InterPro" id="IPR011545">
    <property type="entry name" value="DEAD/DEAH_box_helicase_dom"/>
</dbReference>
<evidence type="ECO:0000256" key="6">
    <source>
        <dbReference type="ARBA" id="ARBA00023242"/>
    </source>
</evidence>
<organism evidence="12 13">
    <name type="scientific">Coleophoma cylindrospora</name>
    <dbReference type="NCBI Taxonomy" id="1849047"/>
    <lineage>
        <taxon>Eukaryota</taxon>
        <taxon>Fungi</taxon>
        <taxon>Dikarya</taxon>
        <taxon>Ascomycota</taxon>
        <taxon>Pezizomycotina</taxon>
        <taxon>Leotiomycetes</taxon>
        <taxon>Helotiales</taxon>
        <taxon>Dermateaceae</taxon>
        <taxon>Coleophoma</taxon>
    </lineage>
</organism>
<keyword evidence="3 7" id="KW-0347">Helicase</keyword>
<dbReference type="GO" id="GO:0016787">
    <property type="term" value="F:hydrolase activity"/>
    <property type="evidence" value="ECO:0007669"/>
    <property type="project" value="UniProtKB-KW"/>
</dbReference>